<evidence type="ECO:0000313" key="1">
    <source>
        <dbReference type="EMBL" id="JAH87799.1"/>
    </source>
</evidence>
<reference evidence="1" key="1">
    <citation type="submission" date="2014-11" db="EMBL/GenBank/DDBJ databases">
        <authorList>
            <person name="Amaro Gonzalez C."/>
        </authorList>
    </citation>
    <scope>NUCLEOTIDE SEQUENCE</scope>
</reference>
<organism evidence="1">
    <name type="scientific">Anguilla anguilla</name>
    <name type="common">European freshwater eel</name>
    <name type="synonym">Muraena anguilla</name>
    <dbReference type="NCBI Taxonomy" id="7936"/>
    <lineage>
        <taxon>Eukaryota</taxon>
        <taxon>Metazoa</taxon>
        <taxon>Chordata</taxon>
        <taxon>Craniata</taxon>
        <taxon>Vertebrata</taxon>
        <taxon>Euteleostomi</taxon>
        <taxon>Actinopterygii</taxon>
        <taxon>Neopterygii</taxon>
        <taxon>Teleostei</taxon>
        <taxon>Anguilliformes</taxon>
        <taxon>Anguillidae</taxon>
        <taxon>Anguilla</taxon>
    </lineage>
</organism>
<protein>
    <submittedName>
        <fullName evidence="1">Uncharacterized protein</fullName>
    </submittedName>
</protein>
<sequence length="34" mass="3812">MSCIKYTYSLNASGWTDADSEATDCQRVELLLQV</sequence>
<proteinExistence type="predicted"/>
<dbReference type="AlphaFoldDB" id="A0A0E9WBP2"/>
<name>A0A0E9WBP2_ANGAN</name>
<dbReference type="EMBL" id="GBXM01020778">
    <property type="protein sequence ID" value="JAH87799.1"/>
    <property type="molecule type" value="Transcribed_RNA"/>
</dbReference>
<reference evidence="1" key="2">
    <citation type="journal article" date="2015" name="Fish Shellfish Immunol.">
        <title>Early steps in the European eel (Anguilla anguilla)-Vibrio vulnificus interaction in the gills: Role of the RtxA13 toxin.</title>
        <authorList>
            <person name="Callol A."/>
            <person name="Pajuelo D."/>
            <person name="Ebbesson L."/>
            <person name="Teles M."/>
            <person name="MacKenzie S."/>
            <person name="Amaro C."/>
        </authorList>
    </citation>
    <scope>NUCLEOTIDE SEQUENCE</scope>
</reference>
<accession>A0A0E9WBP2</accession>